<evidence type="ECO:0000313" key="1">
    <source>
        <dbReference type="EMBL" id="EQD74659.1"/>
    </source>
</evidence>
<accession>T1CZD2</accession>
<comment type="caution">
    <text evidence="1">The sequence shown here is derived from an EMBL/GenBank/DDBJ whole genome shotgun (WGS) entry which is preliminary data.</text>
</comment>
<proteinExistence type="predicted"/>
<evidence type="ECO:0008006" key="2">
    <source>
        <dbReference type="Google" id="ProtNLM"/>
    </source>
</evidence>
<gene>
    <name evidence="1" type="ORF">B1A_04362</name>
</gene>
<dbReference type="EMBL" id="AUZX01003162">
    <property type="protein sequence ID" value="EQD74659.1"/>
    <property type="molecule type" value="Genomic_DNA"/>
</dbReference>
<reference evidence="1" key="2">
    <citation type="journal article" date="2014" name="ISME J.">
        <title>Microbial stratification in low pH oxic and suboxic macroscopic growths along an acid mine drainage.</title>
        <authorList>
            <person name="Mendez-Garcia C."/>
            <person name="Mesa V."/>
            <person name="Sprenger R.R."/>
            <person name="Richter M."/>
            <person name="Diez M.S."/>
            <person name="Solano J."/>
            <person name="Bargiela R."/>
            <person name="Golyshina O.V."/>
            <person name="Manteca A."/>
            <person name="Ramos J.L."/>
            <person name="Gallego J.R."/>
            <person name="Llorente I."/>
            <person name="Martins Dos Santos V.A."/>
            <person name="Jensen O.N."/>
            <person name="Pelaez A.I."/>
            <person name="Sanchez J."/>
            <person name="Ferrer M."/>
        </authorList>
    </citation>
    <scope>NUCLEOTIDE SEQUENCE</scope>
</reference>
<dbReference type="AlphaFoldDB" id="T1CZD2"/>
<sequence>MLHLPYRELPLADPGEADRRSPGRYLAWLARGQWRTLAMAGFFGVTWMLSQALLWSAVGAAIDHGVIARSTPRLLEWVGVVV</sequence>
<feature type="non-terminal residue" evidence="1">
    <location>
        <position position="82"/>
    </location>
</feature>
<organism evidence="1">
    <name type="scientific">mine drainage metagenome</name>
    <dbReference type="NCBI Taxonomy" id="410659"/>
    <lineage>
        <taxon>unclassified sequences</taxon>
        <taxon>metagenomes</taxon>
        <taxon>ecological metagenomes</taxon>
    </lineage>
</organism>
<name>T1CZD2_9ZZZZ</name>
<protein>
    <recommendedName>
        <fullName evidence="2">ABC transporter ATP-binding protein</fullName>
    </recommendedName>
</protein>
<reference evidence="1" key="1">
    <citation type="submission" date="2013-08" db="EMBL/GenBank/DDBJ databases">
        <authorList>
            <person name="Mendez C."/>
            <person name="Richter M."/>
            <person name="Ferrer M."/>
            <person name="Sanchez J."/>
        </authorList>
    </citation>
    <scope>NUCLEOTIDE SEQUENCE</scope>
</reference>